<dbReference type="InterPro" id="IPR011006">
    <property type="entry name" value="CheY-like_superfamily"/>
</dbReference>
<dbReference type="GO" id="GO:0005829">
    <property type="term" value="C:cytosol"/>
    <property type="evidence" value="ECO:0007669"/>
    <property type="project" value="TreeGrafter"/>
</dbReference>
<dbReference type="SMART" id="SM00448">
    <property type="entry name" value="REC"/>
    <property type="match status" value="1"/>
</dbReference>
<sequence length="232" mass="25121">MPPGAPPPVVVLVEDEPHIRRFLRTALVSAGALVHEADGFQAGLRLLKQRPPDLAIVDLGLPDGDGVDLIGQVRAWSAMPILVLSARSAEEQKVAALDAGGDDYLTKPFGVAELLARVRALLRRAVRPPVDTGAICTFGDVSVDLQSRTITRAGAPVHLTPIEYKLLGLLIGNAGRVVTHRRLLTGIWGPDRVDQTQYLRVHMAGLRRKLEDNPAMPKHILTESGVGYRLKL</sequence>
<evidence type="ECO:0000256" key="2">
    <source>
        <dbReference type="PROSITE-ProRule" id="PRU00169"/>
    </source>
</evidence>
<reference evidence="6 7" key="1">
    <citation type="submission" date="2020-02" db="EMBL/GenBank/DDBJ databases">
        <title>Nitrogenibacter mangrovi gen. nov., sp. nov. isolated from mangrove sediment, a denitrifying betaproteobacterium.</title>
        <authorList>
            <person name="Liao H."/>
            <person name="Tian Y."/>
        </authorList>
    </citation>
    <scope>NUCLEOTIDE SEQUENCE [LARGE SCALE GENOMIC DNA]</scope>
    <source>
        <strain evidence="6 7">M9-3-2</strain>
    </source>
</reference>
<dbReference type="FunFam" id="1.10.10.10:FF:000210">
    <property type="entry name" value="Winged-helix transcriptional response regulator KdpE"/>
    <property type="match status" value="1"/>
</dbReference>
<dbReference type="InterPro" id="IPR016032">
    <property type="entry name" value="Sig_transdc_resp-reg_C-effctor"/>
</dbReference>
<dbReference type="PANTHER" id="PTHR48111:SF50">
    <property type="entry name" value="KDP OPERON TRANSCRIPTIONAL REGULATORY PROTEIN KDPE"/>
    <property type="match status" value="1"/>
</dbReference>
<dbReference type="InterPro" id="IPR001789">
    <property type="entry name" value="Sig_transdc_resp-reg_receiver"/>
</dbReference>
<dbReference type="CDD" id="cd00383">
    <property type="entry name" value="trans_reg_C"/>
    <property type="match status" value="1"/>
</dbReference>
<feature type="domain" description="Response regulatory" evidence="4">
    <location>
        <begin position="9"/>
        <end position="122"/>
    </location>
</feature>
<evidence type="ECO:0000313" key="6">
    <source>
        <dbReference type="EMBL" id="QID19748.1"/>
    </source>
</evidence>
<dbReference type="GO" id="GO:0000156">
    <property type="term" value="F:phosphorelay response regulator activity"/>
    <property type="evidence" value="ECO:0007669"/>
    <property type="project" value="TreeGrafter"/>
</dbReference>
<keyword evidence="7" id="KW-1185">Reference proteome</keyword>
<dbReference type="SUPFAM" id="SSF46894">
    <property type="entry name" value="C-terminal effector domain of the bipartite response regulators"/>
    <property type="match status" value="1"/>
</dbReference>
<proteinExistence type="predicted"/>
<dbReference type="GO" id="GO:0032993">
    <property type="term" value="C:protein-DNA complex"/>
    <property type="evidence" value="ECO:0007669"/>
    <property type="project" value="TreeGrafter"/>
</dbReference>
<name>A0A6C1BAM2_9RHOO</name>
<dbReference type="PROSITE" id="PS51755">
    <property type="entry name" value="OMPR_PHOB"/>
    <property type="match status" value="1"/>
</dbReference>
<feature type="DNA-binding region" description="OmpR/PhoB-type" evidence="3">
    <location>
        <begin position="133"/>
        <end position="232"/>
    </location>
</feature>
<dbReference type="InterPro" id="IPR001867">
    <property type="entry name" value="OmpR/PhoB-type_DNA-bd"/>
</dbReference>
<dbReference type="AlphaFoldDB" id="A0A6C1BAM2"/>
<dbReference type="GO" id="GO:0000976">
    <property type="term" value="F:transcription cis-regulatory region binding"/>
    <property type="evidence" value="ECO:0007669"/>
    <property type="project" value="TreeGrafter"/>
</dbReference>
<dbReference type="Gene3D" id="3.40.50.2300">
    <property type="match status" value="1"/>
</dbReference>
<dbReference type="InterPro" id="IPR039420">
    <property type="entry name" value="WalR-like"/>
</dbReference>
<gene>
    <name evidence="6" type="ORF">G3580_07140</name>
</gene>
<dbReference type="PANTHER" id="PTHR48111">
    <property type="entry name" value="REGULATOR OF RPOS"/>
    <property type="match status" value="1"/>
</dbReference>
<dbReference type="Proteomes" id="UP000501991">
    <property type="component" value="Chromosome"/>
</dbReference>
<protein>
    <submittedName>
        <fullName evidence="6">Response regulator</fullName>
    </submittedName>
</protein>
<keyword evidence="2" id="KW-0597">Phosphoprotein</keyword>
<dbReference type="Gene3D" id="6.10.250.690">
    <property type="match status" value="1"/>
</dbReference>
<dbReference type="Pfam" id="PF00486">
    <property type="entry name" value="Trans_reg_C"/>
    <property type="match status" value="1"/>
</dbReference>
<dbReference type="InterPro" id="IPR036388">
    <property type="entry name" value="WH-like_DNA-bd_sf"/>
</dbReference>
<dbReference type="KEGG" id="azq:G3580_07140"/>
<dbReference type="Pfam" id="PF00072">
    <property type="entry name" value="Response_reg"/>
    <property type="match status" value="1"/>
</dbReference>
<dbReference type="SMART" id="SM00862">
    <property type="entry name" value="Trans_reg_C"/>
    <property type="match status" value="1"/>
</dbReference>
<accession>A0A6C1BAM2</accession>
<evidence type="ECO:0000259" key="4">
    <source>
        <dbReference type="PROSITE" id="PS50110"/>
    </source>
</evidence>
<keyword evidence="1 3" id="KW-0238">DNA-binding</keyword>
<organism evidence="6 7">
    <name type="scientific">Nitrogeniibacter mangrovi</name>
    <dbReference type="NCBI Taxonomy" id="2016596"/>
    <lineage>
        <taxon>Bacteria</taxon>
        <taxon>Pseudomonadati</taxon>
        <taxon>Pseudomonadota</taxon>
        <taxon>Betaproteobacteria</taxon>
        <taxon>Rhodocyclales</taxon>
        <taxon>Zoogloeaceae</taxon>
        <taxon>Nitrogeniibacter</taxon>
    </lineage>
</organism>
<feature type="domain" description="OmpR/PhoB-type" evidence="5">
    <location>
        <begin position="133"/>
        <end position="232"/>
    </location>
</feature>
<feature type="modified residue" description="4-aspartylphosphate" evidence="2">
    <location>
        <position position="58"/>
    </location>
</feature>
<evidence type="ECO:0000259" key="5">
    <source>
        <dbReference type="PROSITE" id="PS51755"/>
    </source>
</evidence>
<dbReference type="EMBL" id="CP048836">
    <property type="protein sequence ID" value="QID19748.1"/>
    <property type="molecule type" value="Genomic_DNA"/>
</dbReference>
<dbReference type="Gene3D" id="1.10.10.10">
    <property type="entry name" value="Winged helix-like DNA-binding domain superfamily/Winged helix DNA-binding domain"/>
    <property type="match status" value="1"/>
</dbReference>
<dbReference type="PROSITE" id="PS50110">
    <property type="entry name" value="RESPONSE_REGULATORY"/>
    <property type="match status" value="1"/>
</dbReference>
<evidence type="ECO:0000256" key="3">
    <source>
        <dbReference type="PROSITE-ProRule" id="PRU01091"/>
    </source>
</evidence>
<evidence type="ECO:0000256" key="1">
    <source>
        <dbReference type="ARBA" id="ARBA00023125"/>
    </source>
</evidence>
<dbReference type="SUPFAM" id="SSF52172">
    <property type="entry name" value="CheY-like"/>
    <property type="match status" value="1"/>
</dbReference>
<evidence type="ECO:0000313" key="7">
    <source>
        <dbReference type="Proteomes" id="UP000501991"/>
    </source>
</evidence>
<dbReference type="GO" id="GO:0006355">
    <property type="term" value="P:regulation of DNA-templated transcription"/>
    <property type="evidence" value="ECO:0007669"/>
    <property type="project" value="InterPro"/>
</dbReference>